<dbReference type="CDD" id="cd00158">
    <property type="entry name" value="RHOD"/>
    <property type="match status" value="1"/>
</dbReference>
<dbReference type="AlphaFoldDB" id="A0A2K3DS64"/>
<organism evidence="2 3">
    <name type="scientific">Chlamydomonas reinhardtii</name>
    <name type="common">Chlamydomonas smithii</name>
    <dbReference type="NCBI Taxonomy" id="3055"/>
    <lineage>
        <taxon>Eukaryota</taxon>
        <taxon>Viridiplantae</taxon>
        <taxon>Chlorophyta</taxon>
        <taxon>core chlorophytes</taxon>
        <taxon>Chlorophyceae</taxon>
        <taxon>CS clade</taxon>
        <taxon>Chlamydomonadales</taxon>
        <taxon>Chlamydomonadaceae</taxon>
        <taxon>Chlamydomonas</taxon>
    </lineage>
</organism>
<dbReference type="Gene3D" id="3.40.250.10">
    <property type="entry name" value="Rhodanese-like domain"/>
    <property type="match status" value="1"/>
</dbReference>
<dbReference type="PANTHER" id="PTHR10828:SF38">
    <property type="entry name" value="ARSENICAL-RESISTANCE PROTEIN 2-RELATED"/>
    <property type="match status" value="1"/>
</dbReference>
<evidence type="ECO:0000313" key="2">
    <source>
        <dbReference type="EMBL" id="PNW83338.1"/>
    </source>
</evidence>
<keyword evidence="3" id="KW-1185">Reference proteome</keyword>
<dbReference type="Proteomes" id="UP000006906">
    <property type="component" value="Chromosome 5"/>
</dbReference>
<feature type="domain" description="Rhodanese" evidence="1">
    <location>
        <begin position="48"/>
        <end position="155"/>
    </location>
</feature>
<dbReference type="InterPro" id="IPR001763">
    <property type="entry name" value="Rhodanese-like_dom"/>
</dbReference>
<dbReference type="PaxDb" id="3055-EDP07193"/>
<reference evidence="2 3" key="1">
    <citation type="journal article" date="2007" name="Science">
        <title>The Chlamydomonas genome reveals the evolution of key animal and plant functions.</title>
        <authorList>
            <person name="Merchant S.S."/>
            <person name="Prochnik S.E."/>
            <person name="Vallon O."/>
            <person name="Harris E.H."/>
            <person name="Karpowicz S.J."/>
            <person name="Witman G.B."/>
            <person name="Terry A."/>
            <person name="Salamov A."/>
            <person name="Fritz-Laylin L.K."/>
            <person name="Marechal-Drouard L."/>
            <person name="Marshall W.F."/>
            <person name="Qu L.H."/>
            <person name="Nelson D.R."/>
            <person name="Sanderfoot A.A."/>
            <person name="Spalding M.H."/>
            <person name="Kapitonov V.V."/>
            <person name="Ren Q."/>
            <person name="Ferris P."/>
            <person name="Lindquist E."/>
            <person name="Shapiro H."/>
            <person name="Lucas S.M."/>
            <person name="Grimwood J."/>
            <person name="Schmutz J."/>
            <person name="Cardol P."/>
            <person name="Cerutti H."/>
            <person name="Chanfreau G."/>
            <person name="Chen C.L."/>
            <person name="Cognat V."/>
            <person name="Croft M.T."/>
            <person name="Dent R."/>
            <person name="Dutcher S."/>
            <person name="Fernandez E."/>
            <person name="Fukuzawa H."/>
            <person name="Gonzalez-Ballester D."/>
            <person name="Gonzalez-Halphen D."/>
            <person name="Hallmann A."/>
            <person name="Hanikenne M."/>
            <person name="Hippler M."/>
            <person name="Inwood W."/>
            <person name="Jabbari K."/>
            <person name="Kalanon M."/>
            <person name="Kuras R."/>
            <person name="Lefebvre P.A."/>
            <person name="Lemaire S.D."/>
            <person name="Lobanov A.V."/>
            <person name="Lohr M."/>
            <person name="Manuell A."/>
            <person name="Meier I."/>
            <person name="Mets L."/>
            <person name="Mittag M."/>
            <person name="Mittelmeier T."/>
            <person name="Moroney J.V."/>
            <person name="Moseley J."/>
            <person name="Napoli C."/>
            <person name="Nedelcu A.M."/>
            <person name="Niyogi K."/>
            <person name="Novoselov S.V."/>
            <person name="Paulsen I.T."/>
            <person name="Pazour G."/>
            <person name="Purton S."/>
            <person name="Ral J.P."/>
            <person name="Riano-Pachon D.M."/>
            <person name="Riekhof W."/>
            <person name="Rymarquis L."/>
            <person name="Schroda M."/>
            <person name="Stern D."/>
            <person name="Umen J."/>
            <person name="Willows R."/>
            <person name="Wilson N."/>
            <person name="Zimmer S.L."/>
            <person name="Allmer J."/>
            <person name="Balk J."/>
            <person name="Bisova K."/>
            <person name="Chen C.J."/>
            <person name="Elias M."/>
            <person name="Gendler K."/>
            <person name="Hauser C."/>
            <person name="Lamb M.R."/>
            <person name="Ledford H."/>
            <person name="Long J.C."/>
            <person name="Minagawa J."/>
            <person name="Page M.D."/>
            <person name="Pan J."/>
            <person name="Pootakham W."/>
            <person name="Roje S."/>
            <person name="Rose A."/>
            <person name="Stahlberg E."/>
            <person name="Terauchi A.M."/>
            <person name="Yang P."/>
            <person name="Ball S."/>
            <person name="Bowler C."/>
            <person name="Dieckmann C.L."/>
            <person name="Gladyshev V.N."/>
            <person name="Green P."/>
            <person name="Jorgensen R."/>
            <person name="Mayfield S."/>
            <person name="Mueller-Roeber B."/>
            <person name="Rajamani S."/>
            <person name="Sayre R.T."/>
            <person name="Brokstein P."/>
            <person name="Dubchak I."/>
            <person name="Goodstein D."/>
            <person name="Hornick L."/>
            <person name="Huang Y.W."/>
            <person name="Jhaveri J."/>
            <person name="Luo Y."/>
            <person name="Martinez D."/>
            <person name="Ngau W.C."/>
            <person name="Otillar B."/>
            <person name="Poliakov A."/>
            <person name="Porter A."/>
            <person name="Szajkowski L."/>
            <person name="Werner G."/>
            <person name="Zhou K."/>
            <person name="Grigoriev I.V."/>
            <person name="Rokhsar D.S."/>
            <person name="Grossman A.R."/>
        </authorList>
    </citation>
    <scope>NUCLEOTIDE SEQUENCE [LARGE SCALE GENOMIC DNA]</scope>
    <source>
        <strain evidence="3">CC-503</strain>
    </source>
</reference>
<dbReference type="FunCoup" id="A0A2K3DS64">
    <property type="interactions" value="250"/>
</dbReference>
<dbReference type="GO" id="GO:0004725">
    <property type="term" value="F:protein tyrosine phosphatase activity"/>
    <property type="evidence" value="ECO:0000318"/>
    <property type="project" value="GO_Central"/>
</dbReference>
<dbReference type="SUPFAM" id="SSF52821">
    <property type="entry name" value="Rhodanese/Cell cycle control phosphatase"/>
    <property type="match status" value="1"/>
</dbReference>
<dbReference type="SMART" id="SM00450">
    <property type="entry name" value="RHOD"/>
    <property type="match status" value="1"/>
</dbReference>
<accession>A0A2K3DS64</accession>
<dbReference type="KEGG" id="cre:CHLRE_05g247400v5"/>
<gene>
    <name evidence="2" type="ORF">CHLRE_05g247400v5</name>
</gene>
<dbReference type="GeneID" id="66053508"/>
<dbReference type="Pfam" id="PF00581">
    <property type="entry name" value="Rhodanese"/>
    <property type="match status" value="1"/>
</dbReference>
<dbReference type="GO" id="GO:0005737">
    <property type="term" value="C:cytoplasm"/>
    <property type="evidence" value="ECO:0000318"/>
    <property type="project" value="GO_Central"/>
</dbReference>
<name>A0A2K3DS64_CHLRE</name>
<dbReference type="GO" id="GO:0005634">
    <property type="term" value="C:nucleus"/>
    <property type="evidence" value="ECO:0000318"/>
    <property type="project" value="GO_Central"/>
</dbReference>
<dbReference type="PROSITE" id="PS50206">
    <property type="entry name" value="RHODANESE_3"/>
    <property type="match status" value="1"/>
</dbReference>
<evidence type="ECO:0000259" key="1">
    <source>
        <dbReference type="PROSITE" id="PS50206"/>
    </source>
</evidence>
<dbReference type="EMBL" id="CM008966">
    <property type="protein sequence ID" value="PNW83338.1"/>
    <property type="molecule type" value="Genomic_DNA"/>
</dbReference>
<dbReference type="InParanoid" id="A0A2K3DS64"/>
<dbReference type="STRING" id="3055.A0A2K3DS64"/>
<protein>
    <recommendedName>
        <fullName evidence="1">Rhodanese domain-containing protein</fullName>
    </recommendedName>
</protein>
<evidence type="ECO:0000313" key="3">
    <source>
        <dbReference type="Proteomes" id="UP000006906"/>
    </source>
</evidence>
<dbReference type="Gramene" id="PNW83338">
    <property type="protein sequence ID" value="PNW83338"/>
    <property type="gene ID" value="CHLRE_05g247400v5"/>
</dbReference>
<dbReference type="PANTHER" id="PTHR10828">
    <property type="entry name" value="M-PHASE INDUCER PHOSPHATASE DUAL SPECIFICITY PHOSPHATASE CDC25"/>
    <property type="match status" value="1"/>
</dbReference>
<proteinExistence type="predicted"/>
<dbReference type="RefSeq" id="XP_042924612.1">
    <property type="nucleotide sequence ID" value="XM_043062537.1"/>
</dbReference>
<dbReference type="OrthoDB" id="566238at2759"/>
<sequence>MQALLVPARPLCHSRASTVLLSLRLLATGSPTTLPEISSDELLKKLDGKESVLVLDVRSAEELPAGVIKGSLNLPTPLFKQPDTGPVDTAIQERIRHYKEVVVHCLLCAPGKRGPTAAAALQARLEALGVAPLPRVSVLTGGVDAFMKLHGGRSDVVTLPPGGWKPPAH</sequence>
<dbReference type="InterPro" id="IPR036873">
    <property type="entry name" value="Rhodanese-like_dom_sf"/>
</dbReference>